<feature type="signal peptide" evidence="1">
    <location>
        <begin position="1"/>
        <end position="18"/>
    </location>
</feature>
<keyword evidence="4" id="KW-1185">Reference proteome</keyword>
<dbReference type="EMBL" id="JADGJD010001967">
    <property type="protein sequence ID" value="KAJ3036149.1"/>
    <property type="molecule type" value="Genomic_DNA"/>
</dbReference>
<reference evidence="3" key="1">
    <citation type="submission" date="2020-05" db="EMBL/GenBank/DDBJ databases">
        <title>Phylogenomic resolution of chytrid fungi.</title>
        <authorList>
            <person name="Stajich J.E."/>
            <person name="Amses K."/>
            <person name="Simmons R."/>
            <person name="Seto K."/>
            <person name="Myers J."/>
            <person name="Bonds A."/>
            <person name="Quandt C.A."/>
            <person name="Barry K."/>
            <person name="Liu P."/>
            <person name="Grigoriev I."/>
            <person name="Longcore J.E."/>
            <person name="James T.Y."/>
        </authorList>
    </citation>
    <scope>NUCLEOTIDE SEQUENCE</scope>
    <source>
        <strain evidence="3">JEL0318</strain>
    </source>
</reference>
<evidence type="ECO:0000256" key="1">
    <source>
        <dbReference type="SAM" id="SignalP"/>
    </source>
</evidence>
<dbReference type="Pfam" id="PF12937">
    <property type="entry name" value="F-box-like"/>
    <property type="match status" value="1"/>
</dbReference>
<evidence type="ECO:0000259" key="2">
    <source>
        <dbReference type="Pfam" id="PF12937"/>
    </source>
</evidence>
<feature type="domain" description="F-box" evidence="2">
    <location>
        <begin position="8"/>
        <end position="40"/>
    </location>
</feature>
<comment type="caution">
    <text evidence="3">The sequence shown here is derived from an EMBL/GenBank/DDBJ whole genome shotgun (WGS) entry which is preliminary data.</text>
</comment>
<dbReference type="AlphaFoldDB" id="A0AAD5S2U3"/>
<dbReference type="CDD" id="cd09917">
    <property type="entry name" value="F-box_SF"/>
    <property type="match status" value="1"/>
</dbReference>
<dbReference type="Gene3D" id="1.20.1280.50">
    <property type="match status" value="1"/>
</dbReference>
<dbReference type="SUPFAM" id="SSF81383">
    <property type="entry name" value="F-box domain"/>
    <property type="match status" value="1"/>
</dbReference>
<organism evidence="3 4">
    <name type="scientific">Rhizophlyctis rosea</name>
    <dbReference type="NCBI Taxonomy" id="64517"/>
    <lineage>
        <taxon>Eukaryota</taxon>
        <taxon>Fungi</taxon>
        <taxon>Fungi incertae sedis</taxon>
        <taxon>Chytridiomycota</taxon>
        <taxon>Chytridiomycota incertae sedis</taxon>
        <taxon>Chytridiomycetes</taxon>
        <taxon>Rhizophlyctidales</taxon>
        <taxon>Rhizophlyctidaceae</taxon>
        <taxon>Rhizophlyctis</taxon>
    </lineage>
</organism>
<sequence length="323" mass="36446">MPAIQVLTEILAIIFSHASVPTALSCERVCKRWSIIIRHTHVVQVWEYKLVAEFPLGCLPVLYGHENWRDVSILWFAWNRFSGRVNLQEHLSMTRTPVKELEFGDLIPSVGERIVRDLTGGMYTFEYDVLGVMPHGTAVVKPVSHGESAVPFIDTLFSTTEPDDDDSFLLYAPPISKEVTYTRTNYLIHWSQTARKYIISDLKTHEMIGSIPLPEGHYGNHLCGSVLSTFDTTTPQDMISAHFITPTQSYSQSPSDSDSIKSLPLFQPPTVFNHHTQNEHLAASLHPLNSRGVQKVTLRKIKTQNTIATTTLHIPHVEKIHLT</sequence>
<protein>
    <recommendedName>
        <fullName evidence="2">F-box domain-containing protein</fullName>
    </recommendedName>
</protein>
<gene>
    <name evidence="3" type="ORF">HK097_003903</name>
</gene>
<accession>A0AAD5S2U3</accession>
<dbReference type="InterPro" id="IPR001810">
    <property type="entry name" value="F-box_dom"/>
</dbReference>
<dbReference type="Proteomes" id="UP001212841">
    <property type="component" value="Unassembled WGS sequence"/>
</dbReference>
<feature type="chain" id="PRO_5042147706" description="F-box domain-containing protein" evidence="1">
    <location>
        <begin position="19"/>
        <end position="323"/>
    </location>
</feature>
<proteinExistence type="predicted"/>
<dbReference type="InterPro" id="IPR036047">
    <property type="entry name" value="F-box-like_dom_sf"/>
</dbReference>
<evidence type="ECO:0000313" key="3">
    <source>
        <dbReference type="EMBL" id="KAJ3036149.1"/>
    </source>
</evidence>
<feature type="non-terminal residue" evidence="3">
    <location>
        <position position="323"/>
    </location>
</feature>
<evidence type="ECO:0000313" key="4">
    <source>
        <dbReference type="Proteomes" id="UP001212841"/>
    </source>
</evidence>
<name>A0AAD5S2U3_9FUNG</name>
<keyword evidence="1" id="KW-0732">Signal</keyword>